<evidence type="ECO:0000256" key="4">
    <source>
        <dbReference type="ARBA" id="ARBA00022989"/>
    </source>
</evidence>
<feature type="transmembrane region" description="Helical" evidence="6">
    <location>
        <begin position="67"/>
        <end position="87"/>
    </location>
</feature>
<proteinExistence type="predicted"/>
<dbReference type="Proteomes" id="UP000036406">
    <property type="component" value="Chromosome"/>
</dbReference>
<feature type="transmembrane region" description="Helical" evidence="6">
    <location>
        <begin position="153"/>
        <end position="173"/>
    </location>
</feature>
<dbReference type="InterPro" id="IPR036259">
    <property type="entry name" value="MFS_trans_sf"/>
</dbReference>
<accession>A0A0H4I3H1</accession>
<dbReference type="PROSITE" id="PS50850">
    <property type="entry name" value="MFS"/>
    <property type="match status" value="1"/>
</dbReference>
<keyword evidence="5 6" id="KW-0472">Membrane</keyword>
<feature type="transmembrane region" description="Helical" evidence="6">
    <location>
        <begin position="269"/>
        <end position="288"/>
    </location>
</feature>
<feature type="transmembrane region" description="Helical" evidence="6">
    <location>
        <begin position="30"/>
        <end position="55"/>
    </location>
</feature>
<dbReference type="EMBL" id="CP011494">
    <property type="protein sequence ID" value="AKO53544.1"/>
    <property type="molecule type" value="Genomic_DNA"/>
</dbReference>
<evidence type="ECO:0000256" key="3">
    <source>
        <dbReference type="ARBA" id="ARBA00022692"/>
    </source>
</evidence>
<feature type="transmembrane region" description="Helical" evidence="6">
    <location>
        <begin position="398"/>
        <end position="418"/>
    </location>
</feature>
<feature type="transmembrane region" description="Helical" evidence="6">
    <location>
        <begin position="185"/>
        <end position="204"/>
    </location>
</feature>
<evidence type="ECO:0000256" key="5">
    <source>
        <dbReference type="ARBA" id="ARBA00023136"/>
    </source>
</evidence>
<dbReference type="STRING" id="330734.ABA45_14885"/>
<reference evidence="8 9" key="1">
    <citation type="submission" date="2015-05" db="EMBL/GenBank/DDBJ databases">
        <title>Complete genome of Marinobacter psychrophilus strain 20041T isolated from sea-ice of the Canadian Basin.</title>
        <authorList>
            <person name="Song L."/>
            <person name="Ren L."/>
            <person name="Yu Y."/>
            <person name="Wang X."/>
        </authorList>
    </citation>
    <scope>NUCLEOTIDE SEQUENCE [LARGE SCALE GENOMIC DNA]</scope>
    <source>
        <strain evidence="8 9">20041</strain>
    </source>
</reference>
<keyword evidence="3 6" id="KW-0812">Transmembrane</keyword>
<dbReference type="KEGG" id="mpq:ABA45_14885"/>
<keyword evidence="4 6" id="KW-1133">Transmembrane helix</keyword>
<name>A0A0H4I3H1_9GAMM</name>
<evidence type="ECO:0000259" key="7">
    <source>
        <dbReference type="PROSITE" id="PS50850"/>
    </source>
</evidence>
<dbReference type="GO" id="GO:0022857">
    <property type="term" value="F:transmembrane transporter activity"/>
    <property type="evidence" value="ECO:0007669"/>
    <property type="project" value="InterPro"/>
</dbReference>
<feature type="transmembrane region" description="Helical" evidence="6">
    <location>
        <begin position="335"/>
        <end position="355"/>
    </location>
</feature>
<dbReference type="Pfam" id="PF07690">
    <property type="entry name" value="MFS_1"/>
    <property type="match status" value="1"/>
</dbReference>
<feature type="domain" description="Major facilitator superfamily (MFS) profile" evidence="7">
    <location>
        <begin position="32"/>
        <end position="424"/>
    </location>
</feature>
<keyword evidence="9" id="KW-1185">Reference proteome</keyword>
<protein>
    <submittedName>
        <fullName evidence="8">Major facilitator transporter</fullName>
    </submittedName>
</protein>
<evidence type="ECO:0000313" key="8">
    <source>
        <dbReference type="EMBL" id="AKO53544.1"/>
    </source>
</evidence>
<evidence type="ECO:0000256" key="2">
    <source>
        <dbReference type="ARBA" id="ARBA00022475"/>
    </source>
</evidence>
<dbReference type="InterPro" id="IPR050189">
    <property type="entry name" value="MFS_Efflux_Transporters"/>
</dbReference>
<dbReference type="PANTHER" id="PTHR43124:SF3">
    <property type="entry name" value="CHLORAMPHENICOL EFFLUX PUMP RV0191"/>
    <property type="match status" value="1"/>
</dbReference>
<organism evidence="8 9">
    <name type="scientific">Marinobacter psychrophilus</name>
    <dbReference type="NCBI Taxonomy" id="330734"/>
    <lineage>
        <taxon>Bacteria</taxon>
        <taxon>Pseudomonadati</taxon>
        <taxon>Pseudomonadota</taxon>
        <taxon>Gammaproteobacteria</taxon>
        <taxon>Pseudomonadales</taxon>
        <taxon>Marinobacteraceae</taxon>
        <taxon>Marinobacter</taxon>
    </lineage>
</organism>
<evidence type="ECO:0000256" key="1">
    <source>
        <dbReference type="ARBA" id="ARBA00004651"/>
    </source>
</evidence>
<dbReference type="InterPro" id="IPR020846">
    <property type="entry name" value="MFS_dom"/>
</dbReference>
<keyword evidence="2" id="KW-1003">Cell membrane</keyword>
<feature type="transmembrane region" description="Helical" evidence="6">
    <location>
        <begin position="295"/>
        <end position="315"/>
    </location>
</feature>
<feature type="transmembrane region" description="Helical" evidence="6">
    <location>
        <begin position="225"/>
        <end position="249"/>
    </location>
</feature>
<feature type="transmembrane region" description="Helical" evidence="6">
    <location>
        <begin position="367"/>
        <end position="392"/>
    </location>
</feature>
<dbReference type="Gene3D" id="1.20.1250.20">
    <property type="entry name" value="MFS general substrate transporter like domains"/>
    <property type="match status" value="2"/>
</dbReference>
<sequence length="431" mass="46201">MSMEPRPSEIRALQLSVDSTESDEERYASLLIVLPLALAGFIIAAACWTLFAVVGVTLRSNFQLSELQFGLLLAMPMAVSALLAVPAGLCASMWGARKVMLCCLAGLAFSMALVFFADSFGGYILAAGGLGLAGGFYSAGLQFVAIHCRPQRLGLVLGVFGAGITGAGFNYYLVPLLQQAYSWQGVPLAYVIVLLLILALFLMLTEPDDQTAFLVSNAGAWRKCCAPGVWPLCGYFSVIAGSFFALALWLPDYLSARSGLPVSLGAHQALWFILPGALAQIAGGALADRLGSSRVVIWALLLALAALFVLSYPPMTLSIEGVGRFYHLEILLPRVWEGGVMIMLGVALGAAIGALQRMIILESRDATAVMAGFLLLGAFAVAFVLPIVFAAINAWLNVRSAVFMLLFVMLVACTLLFARHTRRRERRELFF</sequence>
<feature type="transmembrane region" description="Helical" evidence="6">
    <location>
        <begin position="99"/>
        <end position="117"/>
    </location>
</feature>
<comment type="subcellular location">
    <subcellularLocation>
        <location evidence="1">Cell membrane</location>
        <topology evidence="1">Multi-pass membrane protein</topology>
    </subcellularLocation>
</comment>
<dbReference type="GO" id="GO:0005886">
    <property type="term" value="C:plasma membrane"/>
    <property type="evidence" value="ECO:0007669"/>
    <property type="project" value="UniProtKB-SubCell"/>
</dbReference>
<evidence type="ECO:0000256" key="6">
    <source>
        <dbReference type="SAM" id="Phobius"/>
    </source>
</evidence>
<feature type="transmembrane region" description="Helical" evidence="6">
    <location>
        <begin position="123"/>
        <end position="146"/>
    </location>
</feature>
<dbReference type="PANTHER" id="PTHR43124">
    <property type="entry name" value="PURINE EFFLUX PUMP PBUE"/>
    <property type="match status" value="1"/>
</dbReference>
<dbReference type="SUPFAM" id="SSF103473">
    <property type="entry name" value="MFS general substrate transporter"/>
    <property type="match status" value="1"/>
</dbReference>
<dbReference type="RefSeq" id="WP_048387390.1">
    <property type="nucleotide sequence ID" value="NZ_CP011494.1"/>
</dbReference>
<dbReference type="PATRIC" id="fig|330734.3.peg.3137"/>
<dbReference type="InterPro" id="IPR011701">
    <property type="entry name" value="MFS"/>
</dbReference>
<dbReference type="AlphaFoldDB" id="A0A0H4I3H1"/>
<evidence type="ECO:0000313" key="9">
    <source>
        <dbReference type="Proteomes" id="UP000036406"/>
    </source>
</evidence>
<gene>
    <name evidence="8" type="ORF">ABA45_14885</name>
</gene>